<dbReference type="EMBL" id="JAACQH010000062">
    <property type="protein sequence ID" value="NCS91439.1"/>
    <property type="molecule type" value="Genomic_DNA"/>
</dbReference>
<dbReference type="Gene3D" id="3.90.20.20">
    <property type="match status" value="1"/>
</dbReference>
<evidence type="ECO:0000256" key="4">
    <source>
        <dbReference type="SAM" id="MobiDB-lite"/>
    </source>
</evidence>
<dbReference type="SUPFAM" id="SSF51064">
    <property type="entry name" value="Head domain of nucleotide exchange factor GrpE"/>
    <property type="match status" value="1"/>
</dbReference>
<comment type="similarity">
    <text evidence="1">Belongs to the GrpE family.</text>
</comment>
<sequence>MSEGDGEIERQKKEIERMQNEFRQYKDRVRENEKRAKEKTKKEFMKNLLETLDNLYVVINGDTQGKSEDVKMTYDGLIRAFNIEVISPTHGQCIDEIKHAAIDTITNPNYPENTIVYTVRRGYCFDNEVIRPAEVVVFVGGKQVKKNEETHKEMPEKKSIFDKFFSIISNFDYIVNITFKVIFKDKIRRLEEKINCLIIREREITGKEYSLKKEFEDINKREGNLLFIEQEIVKKEGILTKMLEELKQREENLMIKEQEITEKENLLKDEFEELKQKGENLMIKEQEITEKENLLKDEFEELKQNGEKTEKISDYDIIKSYEQENINKKFEIMVNKKFEIMAFVEESRNIKNEVSQLRQGNSGKEG</sequence>
<dbReference type="GO" id="GO:0006457">
    <property type="term" value="P:protein folding"/>
    <property type="evidence" value="ECO:0007669"/>
    <property type="project" value="InterPro"/>
</dbReference>
<evidence type="ECO:0000256" key="1">
    <source>
        <dbReference type="ARBA" id="ARBA00009054"/>
    </source>
</evidence>
<keyword evidence="2" id="KW-0143">Chaperone</keyword>
<dbReference type="AlphaFoldDB" id="A0A8J7YUQ0"/>
<organism evidence="5 6">
    <name type="scientific">Candidatus Altarchaeum hamiconexum</name>
    <dbReference type="NCBI Taxonomy" id="1803513"/>
    <lineage>
        <taxon>Archaea</taxon>
        <taxon>Candidatus Altarchaeota</taxon>
        <taxon>Candidatus Altiarchaeia</taxon>
        <taxon>Candidatus Altarchaeales</taxon>
        <taxon>Candidatus Altarchaeaceae</taxon>
        <taxon>Candidatus Altarchaeum</taxon>
    </lineage>
</organism>
<reference evidence="5" key="1">
    <citation type="submission" date="2019-11" db="EMBL/GenBank/DDBJ databases">
        <title>Lipid analysis of CO2-rich subsurface aquifers suggests an autotrophy-based deep biosphere with lysolipids enriched in CPR bacteria.</title>
        <authorList>
            <person name="Probst A.J."/>
            <person name="Elling F.J."/>
            <person name="Castelle C.J."/>
            <person name="Zhu Q."/>
            <person name="Elvert M."/>
            <person name="Birarda G."/>
            <person name="Holman H.-Y."/>
            <person name="Lane K.R."/>
            <person name="Ladd B."/>
            <person name="Ryan M.C."/>
            <person name="Woyke T."/>
            <person name="Hinrichs K.-U."/>
            <person name="Banfield J.F."/>
        </authorList>
    </citation>
    <scope>NUCLEOTIDE SEQUENCE</scope>
    <source>
        <strain evidence="5">CG_2015-04_33_537</strain>
    </source>
</reference>
<dbReference type="InterPro" id="IPR013805">
    <property type="entry name" value="GrpE_CC"/>
</dbReference>
<accession>A0A8J7YUQ0</accession>
<protein>
    <submittedName>
        <fullName evidence="5">Nucleotide exchange factor GrpE</fullName>
    </submittedName>
</protein>
<dbReference type="InterPro" id="IPR000740">
    <property type="entry name" value="GrpE"/>
</dbReference>
<proteinExistence type="inferred from homology"/>
<dbReference type="GO" id="GO:0000774">
    <property type="term" value="F:adenyl-nucleotide exchange factor activity"/>
    <property type="evidence" value="ECO:0007669"/>
    <property type="project" value="InterPro"/>
</dbReference>
<keyword evidence="3" id="KW-0175">Coiled coil</keyword>
<dbReference type="SUPFAM" id="SSF58014">
    <property type="entry name" value="Coiled-coil domain of nucleotide exchange factor GrpE"/>
    <property type="match status" value="1"/>
</dbReference>
<evidence type="ECO:0000313" key="6">
    <source>
        <dbReference type="Proteomes" id="UP000738826"/>
    </source>
</evidence>
<feature type="coiled-coil region" evidence="3">
    <location>
        <begin position="239"/>
        <end position="305"/>
    </location>
</feature>
<evidence type="ECO:0000313" key="5">
    <source>
        <dbReference type="EMBL" id="NCS91439.1"/>
    </source>
</evidence>
<gene>
    <name evidence="5" type="primary">grpE</name>
    <name evidence="5" type="ORF">GW779_03380</name>
</gene>
<dbReference type="InterPro" id="IPR009012">
    <property type="entry name" value="GrpE_head"/>
</dbReference>
<dbReference type="Gene3D" id="2.30.22.10">
    <property type="entry name" value="Head domain of nucleotide exchange factor GrpE"/>
    <property type="match status" value="1"/>
</dbReference>
<dbReference type="PRINTS" id="PR00773">
    <property type="entry name" value="GRPEPROTEIN"/>
</dbReference>
<comment type="caution">
    <text evidence="5">The sequence shown here is derived from an EMBL/GenBank/DDBJ whole genome shotgun (WGS) entry which is preliminary data.</text>
</comment>
<dbReference type="Proteomes" id="UP000738826">
    <property type="component" value="Unassembled WGS sequence"/>
</dbReference>
<feature type="region of interest" description="Disordered" evidence="4">
    <location>
        <begin position="1"/>
        <end position="37"/>
    </location>
</feature>
<dbReference type="GO" id="GO:0051087">
    <property type="term" value="F:protein-folding chaperone binding"/>
    <property type="evidence" value="ECO:0007669"/>
    <property type="project" value="InterPro"/>
</dbReference>
<feature type="compositionally biased region" description="Basic and acidic residues" evidence="4">
    <location>
        <begin position="7"/>
        <end position="37"/>
    </location>
</feature>
<evidence type="ECO:0000256" key="3">
    <source>
        <dbReference type="SAM" id="Coils"/>
    </source>
</evidence>
<evidence type="ECO:0000256" key="2">
    <source>
        <dbReference type="ARBA" id="ARBA00023186"/>
    </source>
</evidence>
<dbReference type="GO" id="GO:0042803">
    <property type="term" value="F:protein homodimerization activity"/>
    <property type="evidence" value="ECO:0007669"/>
    <property type="project" value="InterPro"/>
</dbReference>
<name>A0A8J7YUQ0_9ARCH</name>
<dbReference type="Pfam" id="PF01025">
    <property type="entry name" value="GrpE"/>
    <property type="match status" value="1"/>
</dbReference>